<organism evidence="1">
    <name type="scientific">hydrothermal vent metagenome</name>
    <dbReference type="NCBI Taxonomy" id="652676"/>
    <lineage>
        <taxon>unclassified sequences</taxon>
        <taxon>metagenomes</taxon>
        <taxon>ecological metagenomes</taxon>
    </lineage>
</organism>
<protein>
    <recommendedName>
        <fullName evidence="2">Transmembrane protein</fullName>
    </recommendedName>
</protein>
<accession>A0A3B0ZRI1</accession>
<dbReference type="AlphaFoldDB" id="A0A3B0ZRI1"/>
<dbReference type="InterPro" id="IPR025293">
    <property type="entry name" value="YfiR/HmsC-like"/>
</dbReference>
<name>A0A3B0ZRI1_9ZZZZ</name>
<dbReference type="Pfam" id="PF13689">
    <property type="entry name" value="DUF4154"/>
    <property type="match status" value="1"/>
</dbReference>
<sequence length="179" mass="19709">MCLILLAVLMLVEPHRVRANDVTVTADETKLRAAIVLGILRFSSWPNDVRMASAFNLCTLGNPTSESTLVKISGQREYKDKPISTIVLNANAPDISKCNAIVIGPHIKKTVLSRFLGSKSAFGILTICDNCKPDLTSVMVYMLRKKNRVGFEVDLIQAKKNGMTFSSSLLELAIEVRQD</sequence>
<proteinExistence type="predicted"/>
<gene>
    <name evidence="1" type="ORF">MNBD_GAMMA21-2802</name>
</gene>
<evidence type="ECO:0008006" key="2">
    <source>
        <dbReference type="Google" id="ProtNLM"/>
    </source>
</evidence>
<dbReference type="EMBL" id="UOFR01000013">
    <property type="protein sequence ID" value="VAW91820.1"/>
    <property type="molecule type" value="Genomic_DNA"/>
</dbReference>
<reference evidence="1" key="1">
    <citation type="submission" date="2018-06" db="EMBL/GenBank/DDBJ databases">
        <authorList>
            <person name="Zhirakovskaya E."/>
        </authorList>
    </citation>
    <scope>NUCLEOTIDE SEQUENCE</scope>
</reference>
<evidence type="ECO:0000313" key="1">
    <source>
        <dbReference type="EMBL" id="VAW91820.1"/>
    </source>
</evidence>